<keyword evidence="12" id="KW-0325">Glycoprotein</keyword>
<evidence type="ECO:0000256" key="2">
    <source>
        <dbReference type="ARBA" id="ARBA00004651"/>
    </source>
</evidence>
<dbReference type="PRINTS" id="PR01433">
    <property type="entry name" value="POLYCYSTIN2"/>
</dbReference>
<feature type="transmembrane region" description="Helical" evidence="17">
    <location>
        <begin position="452"/>
        <end position="474"/>
    </location>
</feature>
<feature type="transmembrane region" description="Helical" evidence="17">
    <location>
        <begin position="71"/>
        <end position="91"/>
    </location>
</feature>
<keyword evidence="14 15" id="KW-0407">Ion channel</keyword>
<dbReference type="AlphaFoldDB" id="A0A8K0NVH6"/>
<keyword evidence="11" id="KW-1015">Disulfide bond</keyword>
<feature type="transmembrane region" description="Helical" evidence="17">
    <location>
        <begin position="495"/>
        <end position="520"/>
    </location>
</feature>
<evidence type="ECO:0000259" key="19">
    <source>
        <dbReference type="Pfam" id="PF20519"/>
    </source>
</evidence>
<keyword evidence="6 17" id="KW-0812">Transmembrane</keyword>
<feature type="transmembrane region" description="Helical" evidence="17">
    <location>
        <begin position="408"/>
        <end position="432"/>
    </location>
</feature>
<gene>
    <name evidence="20" type="ORF">J437_LFUL000358</name>
</gene>
<evidence type="ECO:0000313" key="21">
    <source>
        <dbReference type="Proteomes" id="UP000792457"/>
    </source>
</evidence>
<evidence type="ECO:0000313" key="20">
    <source>
        <dbReference type="EMBL" id="KAG8223192.1"/>
    </source>
</evidence>
<dbReference type="Proteomes" id="UP000792457">
    <property type="component" value="Unassembled WGS sequence"/>
</dbReference>
<dbReference type="InterPro" id="IPR046791">
    <property type="entry name" value="Polycystin_dom"/>
</dbReference>
<keyword evidence="15" id="KW-0109">Calcium transport</keyword>
<evidence type="ECO:0000259" key="18">
    <source>
        <dbReference type="Pfam" id="PF08016"/>
    </source>
</evidence>
<protein>
    <recommendedName>
        <fullName evidence="22">Polycystic kidney disease 2-like 1 protein</fullName>
    </recommendedName>
</protein>
<dbReference type="Pfam" id="PF20519">
    <property type="entry name" value="Polycystin_dom"/>
    <property type="match status" value="1"/>
</dbReference>
<evidence type="ECO:0000256" key="4">
    <source>
        <dbReference type="ARBA" id="ARBA00022448"/>
    </source>
</evidence>
<evidence type="ECO:0000256" key="5">
    <source>
        <dbReference type="ARBA" id="ARBA00022475"/>
    </source>
</evidence>
<keyword evidence="4" id="KW-0813">Transport</keyword>
<keyword evidence="15" id="KW-0106">Calcium</keyword>
<keyword evidence="21" id="KW-1185">Reference proteome</keyword>
<keyword evidence="13" id="KW-0966">Cell projection</keyword>
<evidence type="ECO:0000256" key="14">
    <source>
        <dbReference type="ARBA" id="ARBA00023303"/>
    </source>
</evidence>
<keyword evidence="9 15" id="KW-0406">Ion transport</keyword>
<keyword evidence="5" id="KW-1003">Cell membrane</keyword>
<feature type="binding site" evidence="15">
    <location>
        <position position="676"/>
    </location>
    <ligand>
        <name>Ca(2+)</name>
        <dbReference type="ChEBI" id="CHEBI:29108"/>
        <label>2</label>
    </ligand>
</feature>
<feature type="disulfide bond" evidence="16">
    <location>
        <begin position="206"/>
        <end position="219"/>
    </location>
</feature>
<feature type="domain" description="Polycystin cation channel PKD1/PKD2" evidence="18">
    <location>
        <begin position="411"/>
        <end position="587"/>
    </location>
</feature>
<keyword evidence="8" id="KW-0175">Coiled coil</keyword>
<keyword evidence="7 17" id="KW-1133">Transmembrane helix</keyword>
<comment type="subcellular location">
    <subcellularLocation>
        <location evidence="2">Cell membrane</location>
        <topology evidence="2">Multi-pass membrane protein</topology>
    </subcellularLocation>
    <subcellularLocation>
        <location evidence="1">Cell projection</location>
        <location evidence="1">Cilium</location>
    </subcellularLocation>
</comment>
<dbReference type="EMBL" id="KZ308154">
    <property type="protein sequence ID" value="KAG8223192.1"/>
    <property type="molecule type" value="Genomic_DNA"/>
</dbReference>
<proteinExistence type="inferred from homology"/>
<feature type="transmembrane region" description="Helical" evidence="17">
    <location>
        <begin position="346"/>
        <end position="364"/>
    </location>
</feature>
<dbReference type="InterPro" id="IPR013122">
    <property type="entry name" value="PKD1_2_channel"/>
</dbReference>
<dbReference type="PANTHER" id="PTHR10877:SF183">
    <property type="entry name" value="AT14535P-RELATED"/>
    <property type="match status" value="1"/>
</dbReference>
<dbReference type="Gene3D" id="1.10.287.70">
    <property type="match status" value="1"/>
</dbReference>
<keyword evidence="10 17" id="KW-0472">Membrane</keyword>
<evidence type="ECO:0000256" key="8">
    <source>
        <dbReference type="ARBA" id="ARBA00023054"/>
    </source>
</evidence>
<dbReference type="FunFam" id="1.10.287.70:FF:000055">
    <property type="entry name" value="Polycystic kidney disease 2-like 1"/>
    <property type="match status" value="1"/>
</dbReference>
<evidence type="ECO:0000256" key="15">
    <source>
        <dbReference type="PIRSR" id="PIRSR603915-1"/>
    </source>
</evidence>
<evidence type="ECO:0000256" key="6">
    <source>
        <dbReference type="ARBA" id="ARBA00022692"/>
    </source>
</evidence>
<evidence type="ECO:0000256" key="10">
    <source>
        <dbReference type="ARBA" id="ARBA00023136"/>
    </source>
</evidence>
<name>A0A8K0NVH6_LADFU</name>
<organism evidence="20 21">
    <name type="scientific">Ladona fulva</name>
    <name type="common">Scarce chaser dragonfly</name>
    <name type="synonym">Libellula fulva</name>
    <dbReference type="NCBI Taxonomy" id="123851"/>
    <lineage>
        <taxon>Eukaryota</taxon>
        <taxon>Metazoa</taxon>
        <taxon>Ecdysozoa</taxon>
        <taxon>Arthropoda</taxon>
        <taxon>Hexapoda</taxon>
        <taxon>Insecta</taxon>
        <taxon>Pterygota</taxon>
        <taxon>Palaeoptera</taxon>
        <taxon>Odonata</taxon>
        <taxon>Epiprocta</taxon>
        <taxon>Anisoptera</taxon>
        <taxon>Libelluloidea</taxon>
        <taxon>Libellulidae</taxon>
        <taxon>Ladona</taxon>
    </lineage>
</organism>
<reference evidence="20" key="2">
    <citation type="submission" date="2017-10" db="EMBL/GenBank/DDBJ databases">
        <title>Ladona fulva Genome sequencing and assembly.</title>
        <authorList>
            <person name="Murali S."/>
            <person name="Richards S."/>
            <person name="Bandaranaike D."/>
            <person name="Bellair M."/>
            <person name="Blankenburg K."/>
            <person name="Chao H."/>
            <person name="Dinh H."/>
            <person name="Doddapaneni H."/>
            <person name="Dugan-Rocha S."/>
            <person name="Elkadiri S."/>
            <person name="Gnanaolivu R."/>
            <person name="Hernandez B."/>
            <person name="Skinner E."/>
            <person name="Javaid M."/>
            <person name="Lee S."/>
            <person name="Li M."/>
            <person name="Ming W."/>
            <person name="Munidasa M."/>
            <person name="Muniz J."/>
            <person name="Nguyen L."/>
            <person name="Hughes D."/>
            <person name="Osuji N."/>
            <person name="Pu L.-L."/>
            <person name="Puazo M."/>
            <person name="Qu C."/>
            <person name="Quiroz J."/>
            <person name="Raj R."/>
            <person name="Weissenberger G."/>
            <person name="Xin Y."/>
            <person name="Zou X."/>
            <person name="Han Y."/>
            <person name="Worley K."/>
            <person name="Muzny D."/>
            <person name="Gibbs R."/>
        </authorList>
    </citation>
    <scope>NUCLEOTIDE SEQUENCE</scope>
    <source>
        <strain evidence="20">Sampled in the wild</strain>
    </source>
</reference>
<dbReference type="InterPro" id="IPR003915">
    <property type="entry name" value="PKD_2"/>
</dbReference>
<keyword evidence="15" id="KW-0479">Metal-binding</keyword>
<dbReference type="OrthoDB" id="444119at2759"/>
<feature type="domain" description="Polycystin" evidence="19">
    <location>
        <begin position="144"/>
        <end position="338"/>
    </location>
</feature>
<feature type="transmembrane region" description="Helical" evidence="17">
    <location>
        <begin position="97"/>
        <end position="116"/>
    </location>
</feature>
<sequence>MNRKPDVSKADLNEPVIDNLQSVSVDENPGPSSNVVFEKHKLLSNIGRWYTKQTADPSDRDLYAVTVLKELLIYVTFLIILCIGNSQSVHFLCFYDYYIVLITLNLLFFSTVAFGMTSNSTYYFRKAMSTIFIDANFHQNGRNFRKASQVQDFWNFAEKVLIDALYWDHWNSVGNKAETKYAKILYENELLGLPRLRQLRVRNDSCVVHQYFRRLFDSCYDSYSSSAEDKEAFGPGDGTAWRYHSPSELGGSSHTGLVKSYPPGGYYLDLYPNKSKTIAILSDLKKNGWIDRGTRVIFLDLTVYNANVNLFCIIKLVMEFPPTGGVVPSWSFQIVDLIRYSTSFDYFVLSCEVLFVLLVVFYTAEEIYEMVILKRKYLYILWSYVDLIILTVGFYYQNLLNLMLNCTFLQDLMALTISWASISMHLASFVMTKVFLKHLVEATDEFNDFESIGYWHGVFNNLVSLIVLFAWLKLFKYLGFNKTMTQLGRSLMRSVTDVAGFSVMFLIVFFAFVQLGYLLFSAQVRDFSTFGNSTFALLRIILGDFDFDTLQDASPVLGPIFFFCYVFFIFFILMNMFLAIINATYIEIKSEINARTQDFELVRYLKKLFRKFRTLIGFPVLNFFLSSKLFIKQQTLNLCNLPMYVVQDLCNFSDLEIEIFFAKYGLSGEGYLSEKEVDRMTADLYGAPVFSGK</sequence>
<dbReference type="GO" id="GO:0005929">
    <property type="term" value="C:cilium"/>
    <property type="evidence" value="ECO:0007669"/>
    <property type="project" value="UniProtKB-SubCell"/>
</dbReference>
<evidence type="ECO:0000256" key="11">
    <source>
        <dbReference type="ARBA" id="ARBA00023157"/>
    </source>
</evidence>
<evidence type="ECO:0000256" key="3">
    <source>
        <dbReference type="ARBA" id="ARBA00007200"/>
    </source>
</evidence>
<evidence type="ECO:0000256" key="9">
    <source>
        <dbReference type="ARBA" id="ARBA00023065"/>
    </source>
</evidence>
<evidence type="ECO:0000256" key="12">
    <source>
        <dbReference type="ARBA" id="ARBA00023180"/>
    </source>
</evidence>
<evidence type="ECO:0000256" key="16">
    <source>
        <dbReference type="PIRSR" id="PIRSR603915-2"/>
    </source>
</evidence>
<dbReference type="Pfam" id="PF08016">
    <property type="entry name" value="PKD_channel"/>
    <property type="match status" value="1"/>
</dbReference>
<dbReference type="GO" id="GO:0005509">
    <property type="term" value="F:calcium ion binding"/>
    <property type="evidence" value="ECO:0007669"/>
    <property type="project" value="InterPro"/>
</dbReference>
<evidence type="ECO:0000256" key="17">
    <source>
        <dbReference type="SAM" id="Phobius"/>
    </source>
</evidence>
<feature type="transmembrane region" description="Helical" evidence="17">
    <location>
        <begin position="560"/>
        <end position="585"/>
    </location>
</feature>
<evidence type="ECO:0008006" key="22">
    <source>
        <dbReference type="Google" id="ProtNLM"/>
    </source>
</evidence>
<dbReference type="PANTHER" id="PTHR10877">
    <property type="entry name" value="POLYCYSTIN FAMILY MEMBER"/>
    <property type="match status" value="1"/>
</dbReference>
<dbReference type="InterPro" id="IPR051223">
    <property type="entry name" value="Polycystin"/>
</dbReference>
<accession>A0A8K0NVH6</accession>
<comment type="caution">
    <text evidence="20">The sequence shown here is derived from an EMBL/GenBank/DDBJ whole genome shotgun (WGS) entry which is preliminary data.</text>
</comment>
<dbReference type="GO" id="GO:0050982">
    <property type="term" value="P:detection of mechanical stimulus"/>
    <property type="evidence" value="ECO:0007669"/>
    <property type="project" value="TreeGrafter"/>
</dbReference>
<dbReference type="GO" id="GO:0005886">
    <property type="term" value="C:plasma membrane"/>
    <property type="evidence" value="ECO:0007669"/>
    <property type="project" value="UniProtKB-SubCell"/>
</dbReference>
<evidence type="ECO:0000256" key="7">
    <source>
        <dbReference type="ARBA" id="ARBA00022989"/>
    </source>
</evidence>
<comment type="similarity">
    <text evidence="3">Belongs to the polycystin family.</text>
</comment>
<dbReference type="GO" id="GO:0005262">
    <property type="term" value="F:calcium channel activity"/>
    <property type="evidence" value="ECO:0007669"/>
    <property type="project" value="UniProtKB-KW"/>
</dbReference>
<evidence type="ECO:0000256" key="13">
    <source>
        <dbReference type="ARBA" id="ARBA00023273"/>
    </source>
</evidence>
<evidence type="ECO:0000256" key="1">
    <source>
        <dbReference type="ARBA" id="ARBA00004138"/>
    </source>
</evidence>
<reference evidence="20" key="1">
    <citation type="submission" date="2013-04" db="EMBL/GenBank/DDBJ databases">
        <authorList>
            <person name="Qu J."/>
            <person name="Murali S.C."/>
            <person name="Bandaranaike D."/>
            <person name="Bellair M."/>
            <person name="Blankenburg K."/>
            <person name="Chao H."/>
            <person name="Dinh H."/>
            <person name="Doddapaneni H."/>
            <person name="Downs B."/>
            <person name="Dugan-Rocha S."/>
            <person name="Elkadiri S."/>
            <person name="Gnanaolivu R.D."/>
            <person name="Hernandez B."/>
            <person name="Javaid M."/>
            <person name="Jayaseelan J.C."/>
            <person name="Lee S."/>
            <person name="Li M."/>
            <person name="Ming W."/>
            <person name="Munidasa M."/>
            <person name="Muniz J."/>
            <person name="Nguyen L."/>
            <person name="Ongeri F."/>
            <person name="Osuji N."/>
            <person name="Pu L.-L."/>
            <person name="Puazo M."/>
            <person name="Qu C."/>
            <person name="Quiroz J."/>
            <person name="Raj R."/>
            <person name="Weissenberger G."/>
            <person name="Xin Y."/>
            <person name="Zou X."/>
            <person name="Han Y."/>
            <person name="Richards S."/>
            <person name="Worley K."/>
            <person name="Muzny D."/>
            <person name="Gibbs R."/>
        </authorList>
    </citation>
    <scope>NUCLEOTIDE SEQUENCE</scope>
    <source>
        <strain evidence="20">Sampled in the wild</strain>
    </source>
</reference>
<keyword evidence="15" id="KW-0107">Calcium channel</keyword>
<feature type="transmembrane region" description="Helical" evidence="17">
    <location>
        <begin position="376"/>
        <end position="396"/>
    </location>
</feature>